<sequence>MGELKVLVEMELDKDFPKIIALDDKQGSTFLVIVEYTWILFICERCGNLGHKAKRRLFTSKPANDSTQQMKTTVIFLLWILMLS</sequence>
<dbReference type="Proteomes" id="UP001295469">
    <property type="component" value="Chromosome A01"/>
</dbReference>
<accession>A0A816Y183</accession>
<dbReference type="AlphaFoldDB" id="A0A816Y183"/>
<evidence type="ECO:0000313" key="1">
    <source>
        <dbReference type="EMBL" id="CAF2154839.1"/>
    </source>
</evidence>
<organism evidence="1">
    <name type="scientific">Brassica napus</name>
    <name type="common">Rape</name>
    <dbReference type="NCBI Taxonomy" id="3708"/>
    <lineage>
        <taxon>Eukaryota</taxon>
        <taxon>Viridiplantae</taxon>
        <taxon>Streptophyta</taxon>
        <taxon>Embryophyta</taxon>
        <taxon>Tracheophyta</taxon>
        <taxon>Spermatophyta</taxon>
        <taxon>Magnoliopsida</taxon>
        <taxon>eudicotyledons</taxon>
        <taxon>Gunneridae</taxon>
        <taxon>Pentapetalae</taxon>
        <taxon>rosids</taxon>
        <taxon>malvids</taxon>
        <taxon>Brassicales</taxon>
        <taxon>Brassicaceae</taxon>
        <taxon>Brassiceae</taxon>
        <taxon>Brassica</taxon>
    </lineage>
</organism>
<name>A0A816Y183_BRANA</name>
<dbReference type="EMBL" id="HG994355">
    <property type="protein sequence ID" value="CAF2154839.1"/>
    <property type="molecule type" value="Genomic_DNA"/>
</dbReference>
<gene>
    <name evidence="1" type="ORF">DARMORV10_A01P38120.1</name>
</gene>
<reference evidence="1" key="1">
    <citation type="submission" date="2021-01" db="EMBL/GenBank/DDBJ databases">
        <authorList>
            <consortium name="Genoscope - CEA"/>
            <person name="William W."/>
        </authorList>
    </citation>
    <scope>NUCLEOTIDE SEQUENCE</scope>
</reference>
<proteinExistence type="predicted"/>
<protein>
    <submittedName>
        <fullName evidence="1">(rape) hypothetical protein</fullName>
    </submittedName>
</protein>